<evidence type="ECO:0000256" key="2">
    <source>
        <dbReference type="HAMAP-Rule" id="MF_00489"/>
    </source>
</evidence>
<dbReference type="NCBIfam" id="NF001095">
    <property type="entry name" value="PRK00124.1"/>
    <property type="match status" value="1"/>
</dbReference>
<accession>A0A0Q9YLS0</accession>
<dbReference type="OrthoDB" id="9798918at2"/>
<dbReference type="Proteomes" id="UP000051497">
    <property type="component" value="Unassembled WGS sequence"/>
</dbReference>
<dbReference type="Pfam" id="PF02639">
    <property type="entry name" value="DUF188"/>
    <property type="match status" value="1"/>
</dbReference>
<comment type="caution">
    <text evidence="3">The sequence shown here is derived from an EMBL/GenBank/DDBJ whole genome shotgun (WGS) entry which is preliminary data.</text>
</comment>
<dbReference type="PATRIC" id="fig|1590043.3.peg.919"/>
<keyword evidence="5" id="KW-1185">Reference proteome</keyword>
<dbReference type="STRING" id="295108.HT99x_00914"/>
<dbReference type="PANTHER" id="PTHR35146:SF1">
    <property type="entry name" value="UPF0178 PROTEIN YAII"/>
    <property type="match status" value="1"/>
</dbReference>
<dbReference type="RefSeq" id="WP_075065553.1">
    <property type="nucleotide sequence ID" value="NZ_LKAJ02000001.1"/>
</dbReference>
<evidence type="ECO:0000313" key="4">
    <source>
        <dbReference type="EMBL" id="MCS5710584.1"/>
    </source>
</evidence>
<dbReference type="HAMAP" id="MF_00489">
    <property type="entry name" value="UPF0178"/>
    <property type="match status" value="1"/>
</dbReference>
<dbReference type="CDD" id="cd18720">
    <property type="entry name" value="PIN_YqxD-like"/>
    <property type="match status" value="1"/>
</dbReference>
<protein>
    <recommendedName>
        <fullName evidence="2">UPF0178 protein HT99x_004020</fullName>
    </recommendedName>
</protein>
<reference evidence="4" key="2">
    <citation type="journal article" date="2016" name="Genome Announc.">
        <title>Draft Genome Sequences of Two Novel Amoeba-Resistant Intranuclear Bacteria, 'Candidatus Berkiella cookevillensis' and 'Candidatus Berkiella aquae'.</title>
        <authorList>
            <person name="Mehari Y.T."/>
            <person name="Arivett B.A."/>
            <person name="Farone A.L."/>
            <person name="Gunderson J.H."/>
            <person name="Farone M.B."/>
        </authorList>
    </citation>
    <scope>NUCLEOTIDE SEQUENCE</scope>
    <source>
        <strain evidence="4">HT99</strain>
    </source>
</reference>
<reference evidence="3" key="1">
    <citation type="submission" date="2015-09" db="EMBL/GenBank/DDBJ databases">
        <title>Draft Genome Sequences of Two Novel Amoeba-resistant Intranuclear Bacteria, Candidatus Berkiella cookevillensis and Candidatus Berkiella aquae.</title>
        <authorList>
            <person name="Mehari Y.T."/>
            <person name="Arivett B.A."/>
            <person name="Farone A.L."/>
            <person name="Gunderson J.H."/>
            <person name="Farone M.B."/>
        </authorList>
    </citation>
    <scope>NUCLEOTIDE SEQUENCE [LARGE SCALE GENOMIC DNA]</scope>
    <source>
        <strain evidence="3">HT99</strain>
    </source>
</reference>
<name>A0A0Q9YLS0_9GAMM</name>
<proteinExistence type="inferred from homology"/>
<dbReference type="AlphaFoldDB" id="A0A0Q9YLS0"/>
<comment type="similarity">
    <text evidence="1 2">Belongs to the UPF0178 family.</text>
</comment>
<dbReference type="EMBL" id="LKAJ01000003">
    <property type="protein sequence ID" value="KRG21723.1"/>
    <property type="molecule type" value="Genomic_DNA"/>
</dbReference>
<sequence length="150" mass="16192">MMILVDADACPKPIKEILYRASKRLSIPLILFANKPLYVPPSPSIQFVLVGGGFDVADNVIVERSEPGDLIITADIPLAAAVIAKGASALNPRGEFYTPENIQQTLTMRNFMATLRETGQVTGGPAPLNAKDHQAFANALDRFLSSSLKR</sequence>
<reference evidence="4" key="3">
    <citation type="submission" date="2021-06" db="EMBL/GenBank/DDBJ databases">
        <title>Genomic Description and Analysis of Intracellular Bacteria, Candidatus Berkiella cookevillensis and Candidatus Berkiella aquae.</title>
        <authorList>
            <person name="Kidane D.T."/>
            <person name="Mehari Y.T."/>
            <person name="Rice F.C."/>
            <person name="Arivett B.A."/>
            <person name="Farone A.L."/>
            <person name="Berk S.G."/>
            <person name="Farone M.B."/>
        </authorList>
    </citation>
    <scope>NUCLEOTIDE SEQUENCE</scope>
    <source>
        <strain evidence="4">HT99</strain>
    </source>
</reference>
<gene>
    <name evidence="4" type="ORF">HT99x_004020</name>
    <name evidence="3" type="ORF">HT99x_00914</name>
</gene>
<dbReference type="PANTHER" id="PTHR35146">
    <property type="entry name" value="UPF0178 PROTEIN YAII"/>
    <property type="match status" value="1"/>
</dbReference>
<evidence type="ECO:0000256" key="1">
    <source>
        <dbReference type="ARBA" id="ARBA00008522"/>
    </source>
</evidence>
<evidence type="ECO:0000313" key="5">
    <source>
        <dbReference type="Proteomes" id="UP000051497"/>
    </source>
</evidence>
<dbReference type="EMBL" id="LKAJ02000001">
    <property type="protein sequence ID" value="MCS5710584.1"/>
    <property type="molecule type" value="Genomic_DNA"/>
</dbReference>
<organism evidence="3">
    <name type="scientific">Candidatus Berkiella aquae</name>
    <dbReference type="NCBI Taxonomy" id="295108"/>
    <lineage>
        <taxon>Bacteria</taxon>
        <taxon>Pseudomonadati</taxon>
        <taxon>Pseudomonadota</taxon>
        <taxon>Gammaproteobacteria</taxon>
        <taxon>Candidatus Berkiellales</taxon>
        <taxon>Candidatus Berkiellaceae</taxon>
        <taxon>Candidatus Berkiella</taxon>
    </lineage>
</organism>
<evidence type="ECO:0000313" key="3">
    <source>
        <dbReference type="EMBL" id="KRG21723.1"/>
    </source>
</evidence>
<dbReference type="InterPro" id="IPR003791">
    <property type="entry name" value="UPF0178"/>
</dbReference>